<sequence>MENESLFTNMQEKHVAQVTGTILLIRNTNRQQFTSNNSNDTFNSAQLTGFPDRTADETPKSLQSINTLLLCDPSAVLLYSPRQAVTSHGITRKNLELWRCRSLHTNPCKTFFPAVRITLPGSDFPGS</sequence>
<name>A0A4Y2IYP2_ARAVE</name>
<organism evidence="1 2">
    <name type="scientific">Araneus ventricosus</name>
    <name type="common">Orbweaver spider</name>
    <name type="synonym">Epeira ventricosa</name>
    <dbReference type="NCBI Taxonomy" id="182803"/>
    <lineage>
        <taxon>Eukaryota</taxon>
        <taxon>Metazoa</taxon>
        <taxon>Ecdysozoa</taxon>
        <taxon>Arthropoda</taxon>
        <taxon>Chelicerata</taxon>
        <taxon>Arachnida</taxon>
        <taxon>Araneae</taxon>
        <taxon>Araneomorphae</taxon>
        <taxon>Entelegynae</taxon>
        <taxon>Araneoidea</taxon>
        <taxon>Araneidae</taxon>
        <taxon>Araneus</taxon>
    </lineage>
</organism>
<evidence type="ECO:0000313" key="1">
    <source>
        <dbReference type="EMBL" id="GBM82026.1"/>
    </source>
</evidence>
<gene>
    <name evidence="1" type="ORF">AVEN_94178_1</name>
</gene>
<dbReference type="Proteomes" id="UP000499080">
    <property type="component" value="Unassembled WGS sequence"/>
</dbReference>
<protein>
    <submittedName>
        <fullName evidence="1">Uncharacterized protein</fullName>
    </submittedName>
</protein>
<accession>A0A4Y2IYP2</accession>
<comment type="caution">
    <text evidence="1">The sequence shown here is derived from an EMBL/GenBank/DDBJ whole genome shotgun (WGS) entry which is preliminary data.</text>
</comment>
<proteinExistence type="predicted"/>
<dbReference type="EMBL" id="BGPR01002983">
    <property type="protein sequence ID" value="GBM82026.1"/>
    <property type="molecule type" value="Genomic_DNA"/>
</dbReference>
<evidence type="ECO:0000313" key="2">
    <source>
        <dbReference type="Proteomes" id="UP000499080"/>
    </source>
</evidence>
<keyword evidence="2" id="KW-1185">Reference proteome</keyword>
<reference evidence="1 2" key="1">
    <citation type="journal article" date="2019" name="Sci. Rep.">
        <title>Orb-weaving spider Araneus ventricosus genome elucidates the spidroin gene catalogue.</title>
        <authorList>
            <person name="Kono N."/>
            <person name="Nakamura H."/>
            <person name="Ohtoshi R."/>
            <person name="Moran D.A.P."/>
            <person name="Shinohara A."/>
            <person name="Yoshida Y."/>
            <person name="Fujiwara M."/>
            <person name="Mori M."/>
            <person name="Tomita M."/>
            <person name="Arakawa K."/>
        </authorList>
    </citation>
    <scope>NUCLEOTIDE SEQUENCE [LARGE SCALE GENOMIC DNA]</scope>
</reference>
<dbReference type="AlphaFoldDB" id="A0A4Y2IYP2"/>